<dbReference type="PANTHER" id="PTHR43280">
    <property type="entry name" value="ARAC-FAMILY TRANSCRIPTIONAL REGULATOR"/>
    <property type="match status" value="1"/>
</dbReference>
<dbReference type="Gene3D" id="1.10.10.60">
    <property type="entry name" value="Homeodomain-like"/>
    <property type="match status" value="1"/>
</dbReference>
<keyword evidence="1" id="KW-0805">Transcription regulation</keyword>
<organism evidence="5 6">
    <name type="scientific">Aureibaculum algae</name>
    <dbReference type="NCBI Taxonomy" id="2584122"/>
    <lineage>
        <taxon>Bacteria</taxon>
        <taxon>Pseudomonadati</taxon>
        <taxon>Bacteroidota</taxon>
        <taxon>Flavobacteriia</taxon>
        <taxon>Flavobacteriales</taxon>
        <taxon>Flavobacteriaceae</taxon>
        <taxon>Aureibaculum</taxon>
    </lineage>
</organism>
<dbReference type="AlphaFoldDB" id="A0A5B7TTC5"/>
<evidence type="ECO:0000313" key="5">
    <source>
        <dbReference type="EMBL" id="QCX38336.1"/>
    </source>
</evidence>
<dbReference type="GO" id="GO:0043565">
    <property type="term" value="F:sequence-specific DNA binding"/>
    <property type="evidence" value="ECO:0007669"/>
    <property type="project" value="InterPro"/>
</dbReference>
<sequence>MAHTLLIKNMVCARCKSTILELLESIGLEIESIELGKVVVKQDIKDHYKTIKNGLKNLGFELIEDELVVLIENIKVLVIQCISENNVVDIFSKITKEIGKNDATISKIFSKSEGITLEKYIINLKIEKVKEYIQLNQLNFSEIAYNLNYNNSSHLAKQFKTVTGMSMSEYRKLQNWDRKELDRIV</sequence>
<dbReference type="Gene3D" id="3.30.70.100">
    <property type="match status" value="1"/>
</dbReference>
<dbReference type="PROSITE" id="PS01124">
    <property type="entry name" value="HTH_ARAC_FAMILY_2"/>
    <property type="match status" value="1"/>
</dbReference>
<gene>
    <name evidence="5" type="ORF">FF125_07785</name>
</gene>
<proteinExistence type="predicted"/>
<dbReference type="OrthoDB" id="952277at2"/>
<feature type="domain" description="HTH araC/xylS-type" evidence="4">
    <location>
        <begin position="72"/>
        <end position="173"/>
    </location>
</feature>
<evidence type="ECO:0000256" key="3">
    <source>
        <dbReference type="ARBA" id="ARBA00023163"/>
    </source>
</evidence>
<dbReference type="PANTHER" id="PTHR43280:SF28">
    <property type="entry name" value="HTH-TYPE TRANSCRIPTIONAL ACTIVATOR RHAS"/>
    <property type="match status" value="1"/>
</dbReference>
<evidence type="ECO:0000256" key="1">
    <source>
        <dbReference type="ARBA" id="ARBA00023015"/>
    </source>
</evidence>
<reference evidence="5 6" key="1">
    <citation type="submission" date="2019-05" db="EMBL/GenBank/DDBJ databases">
        <title>Algicella ahnfeltiae gen. nov., sp. nov., a novel marine bacterium of the family Flavobacteriaceae isolated from a red alga.</title>
        <authorList>
            <person name="Nedashkovskaya O.I."/>
            <person name="Kukhlevskiy A.D."/>
            <person name="Kim S.-G."/>
            <person name="Zhukova N.V."/>
            <person name="Mikhailov V.V."/>
        </authorList>
    </citation>
    <scope>NUCLEOTIDE SEQUENCE [LARGE SCALE GENOMIC DNA]</scope>
    <source>
        <strain evidence="5 6">10Alg115</strain>
    </source>
</reference>
<accession>A0A5B7TTC5</accession>
<dbReference type="EMBL" id="CP040749">
    <property type="protein sequence ID" value="QCX38336.1"/>
    <property type="molecule type" value="Genomic_DNA"/>
</dbReference>
<dbReference type="KEGG" id="fbe:FF125_07785"/>
<evidence type="ECO:0000259" key="4">
    <source>
        <dbReference type="PROSITE" id="PS01124"/>
    </source>
</evidence>
<dbReference type="GO" id="GO:0003700">
    <property type="term" value="F:DNA-binding transcription factor activity"/>
    <property type="evidence" value="ECO:0007669"/>
    <property type="project" value="InterPro"/>
</dbReference>
<name>A0A5B7TTC5_9FLAO</name>
<dbReference type="InterPro" id="IPR018060">
    <property type="entry name" value="HTH_AraC"/>
</dbReference>
<keyword evidence="6" id="KW-1185">Reference proteome</keyword>
<dbReference type="Proteomes" id="UP000306229">
    <property type="component" value="Chromosome"/>
</dbReference>
<keyword evidence="2" id="KW-0238">DNA-binding</keyword>
<protein>
    <submittedName>
        <fullName evidence="5">Helix-turn-helix transcriptional regulator</fullName>
    </submittedName>
</protein>
<evidence type="ECO:0000256" key="2">
    <source>
        <dbReference type="ARBA" id="ARBA00023125"/>
    </source>
</evidence>
<dbReference type="SMART" id="SM00342">
    <property type="entry name" value="HTH_ARAC"/>
    <property type="match status" value="1"/>
</dbReference>
<dbReference type="InterPro" id="IPR009057">
    <property type="entry name" value="Homeodomain-like_sf"/>
</dbReference>
<keyword evidence="3" id="KW-0804">Transcription</keyword>
<dbReference type="RefSeq" id="WP_138949231.1">
    <property type="nucleotide sequence ID" value="NZ_CP040749.1"/>
</dbReference>
<evidence type="ECO:0000313" key="6">
    <source>
        <dbReference type="Proteomes" id="UP000306229"/>
    </source>
</evidence>
<dbReference type="Pfam" id="PF12833">
    <property type="entry name" value="HTH_18"/>
    <property type="match status" value="1"/>
</dbReference>
<dbReference type="SUPFAM" id="SSF46689">
    <property type="entry name" value="Homeodomain-like"/>
    <property type="match status" value="1"/>
</dbReference>